<feature type="domain" description="N-acetyltransferase" evidence="1">
    <location>
        <begin position="3"/>
        <end position="142"/>
    </location>
</feature>
<dbReference type="Gene3D" id="3.40.50.150">
    <property type="entry name" value="Vaccinia Virus protein VP39"/>
    <property type="match status" value="1"/>
</dbReference>
<evidence type="ECO:0000313" key="2">
    <source>
        <dbReference type="EMBL" id="RLK52834.1"/>
    </source>
</evidence>
<dbReference type="GO" id="GO:0005840">
    <property type="term" value="C:ribosome"/>
    <property type="evidence" value="ECO:0007669"/>
    <property type="project" value="UniProtKB-KW"/>
</dbReference>
<dbReference type="RefSeq" id="WP_121057618.1">
    <property type="nucleotide sequence ID" value="NZ_RCDB01000001.1"/>
</dbReference>
<gene>
    <name evidence="2" type="ORF">C7474_0792</name>
</gene>
<dbReference type="InterPro" id="IPR029063">
    <property type="entry name" value="SAM-dependent_MTases_sf"/>
</dbReference>
<evidence type="ECO:0000313" key="3">
    <source>
        <dbReference type="Proteomes" id="UP000273158"/>
    </source>
</evidence>
<dbReference type="Pfam" id="PF13489">
    <property type="entry name" value="Methyltransf_23"/>
    <property type="match status" value="1"/>
</dbReference>
<organism evidence="2 3">
    <name type="scientific">Microbacterium telephonicum</name>
    <dbReference type="NCBI Taxonomy" id="1714841"/>
    <lineage>
        <taxon>Bacteria</taxon>
        <taxon>Bacillati</taxon>
        <taxon>Actinomycetota</taxon>
        <taxon>Actinomycetes</taxon>
        <taxon>Micrococcales</taxon>
        <taxon>Microbacteriaceae</taxon>
        <taxon>Microbacterium</taxon>
    </lineage>
</organism>
<comment type="caution">
    <text evidence="2">The sequence shown here is derived from an EMBL/GenBank/DDBJ whole genome shotgun (WGS) entry which is preliminary data.</text>
</comment>
<reference evidence="2 3" key="1">
    <citation type="journal article" date="2015" name="Stand. Genomic Sci.">
        <title>Genomic Encyclopedia of Bacterial and Archaeal Type Strains, Phase III: the genomes of soil and plant-associated and newly described type strains.</title>
        <authorList>
            <person name="Whitman W.B."/>
            <person name="Woyke T."/>
            <person name="Klenk H.P."/>
            <person name="Zhou Y."/>
            <person name="Lilburn T.G."/>
            <person name="Beck B.J."/>
            <person name="De Vos P."/>
            <person name="Vandamme P."/>
            <person name="Eisen J.A."/>
            <person name="Garrity G."/>
            <person name="Hugenholtz P."/>
            <person name="Kyrpides N.C."/>
        </authorList>
    </citation>
    <scope>NUCLEOTIDE SEQUENCE [LARGE SCALE GENOMIC DNA]</scope>
    <source>
        <strain evidence="2 3">S2T63</strain>
    </source>
</reference>
<dbReference type="PROSITE" id="PS51186">
    <property type="entry name" value="GNAT"/>
    <property type="match status" value="1"/>
</dbReference>
<sequence length="342" mass="36399">MTATIRPLTAEDRQSDELWPLLWDAAAVEADALPWVRNVELPTLETAGYFDPELRGFAAWSVGADAVTLRYIAVDPKHRGHGIGRRLIDAVRRSHSTLPVRTDADAEAIGFYADVGFAFESVAGAPHPRYACTAAPLGDAADLTLAAYRAGALRFIQTTPIGPYRSPLADDLLALVREGGSVLELGTGPGRDADALEAAGLVVDRTDAAGPFVTLQKAAGHAARMLDVRAADFGGPYDAVFANAVLPHVDRPELPRVLGTALRATVPGGVIAASFKEGDGEGWSTHKLDAPRHYVYWRAAPLAAAFTAAGWSDVRVRDITTPGAADRWLGVTARRPAARRAR</sequence>
<accession>A0A498CA91</accession>
<dbReference type="InterPro" id="IPR000182">
    <property type="entry name" value="GNAT_dom"/>
</dbReference>
<protein>
    <submittedName>
        <fullName evidence="2">Ribosomal protein S18 acetylase RimI-like enzyme</fullName>
    </submittedName>
</protein>
<dbReference type="AlphaFoldDB" id="A0A498CA91"/>
<dbReference type="InterPro" id="IPR016181">
    <property type="entry name" value="Acyl_CoA_acyltransferase"/>
</dbReference>
<keyword evidence="2" id="KW-0687">Ribonucleoprotein</keyword>
<keyword evidence="2" id="KW-0689">Ribosomal protein</keyword>
<proteinExistence type="predicted"/>
<dbReference type="Pfam" id="PF13508">
    <property type="entry name" value="Acetyltransf_7"/>
    <property type="match status" value="1"/>
</dbReference>
<name>A0A498CA91_9MICO</name>
<dbReference type="Proteomes" id="UP000273158">
    <property type="component" value="Unassembled WGS sequence"/>
</dbReference>
<dbReference type="GO" id="GO:0016747">
    <property type="term" value="F:acyltransferase activity, transferring groups other than amino-acyl groups"/>
    <property type="evidence" value="ECO:0007669"/>
    <property type="project" value="InterPro"/>
</dbReference>
<dbReference type="OrthoDB" id="9799092at2"/>
<dbReference type="Gene3D" id="3.40.630.30">
    <property type="match status" value="1"/>
</dbReference>
<keyword evidence="3" id="KW-1185">Reference proteome</keyword>
<dbReference type="CDD" id="cd04301">
    <property type="entry name" value="NAT_SF"/>
    <property type="match status" value="1"/>
</dbReference>
<dbReference type="CDD" id="cd02440">
    <property type="entry name" value="AdoMet_MTases"/>
    <property type="match status" value="1"/>
</dbReference>
<dbReference type="SUPFAM" id="SSF55729">
    <property type="entry name" value="Acyl-CoA N-acyltransferases (Nat)"/>
    <property type="match status" value="1"/>
</dbReference>
<evidence type="ECO:0000259" key="1">
    <source>
        <dbReference type="PROSITE" id="PS51186"/>
    </source>
</evidence>
<dbReference type="SUPFAM" id="SSF53335">
    <property type="entry name" value="S-adenosyl-L-methionine-dependent methyltransferases"/>
    <property type="match status" value="1"/>
</dbReference>
<dbReference type="EMBL" id="RCDB01000001">
    <property type="protein sequence ID" value="RLK52834.1"/>
    <property type="molecule type" value="Genomic_DNA"/>
</dbReference>